<reference evidence="2" key="1">
    <citation type="journal article" date="2019" name="Int. J. Syst. Evol. Microbiol.">
        <title>The Global Catalogue of Microorganisms (GCM) 10K type strain sequencing project: providing services to taxonomists for standard genome sequencing and annotation.</title>
        <authorList>
            <consortium name="The Broad Institute Genomics Platform"/>
            <consortium name="The Broad Institute Genome Sequencing Center for Infectious Disease"/>
            <person name="Wu L."/>
            <person name="Ma J."/>
        </authorList>
    </citation>
    <scope>NUCLEOTIDE SEQUENCE [LARGE SCALE GENOMIC DNA]</scope>
    <source>
        <strain evidence="2">CCM 7526</strain>
    </source>
</reference>
<dbReference type="RefSeq" id="WP_317786564.1">
    <property type="nucleotide sequence ID" value="NZ_AP028461.1"/>
</dbReference>
<gene>
    <name evidence="1" type="ORF">ACFQ5G_12440</name>
</gene>
<keyword evidence="2" id="KW-1185">Reference proteome</keyword>
<comment type="caution">
    <text evidence="1">The sequence shown here is derived from an EMBL/GenBank/DDBJ whole genome shotgun (WGS) entry which is preliminary data.</text>
</comment>
<name>A0ABW4A6L1_9ACTN</name>
<organism evidence="1 2">
    <name type="scientific">Actinoplanes sichuanensis</name>
    <dbReference type="NCBI Taxonomy" id="512349"/>
    <lineage>
        <taxon>Bacteria</taxon>
        <taxon>Bacillati</taxon>
        <taxon>Actinomycetota</taxon>
        <taxon>Actinomycetes</taxon>
        <taxon>Micromonosporales</taxon>
        <taxon>Micromonosporaceae</taxon>
        <taxon>Actinoplanes</taxon>
    </lineage>
</organism>
<proteinExistence type="predicted"/>
<sequence length="113" mass="12178">MTDPVTTDLRAQIIALLAEVSRGGSADKVADALRSRDIKGRMSDTCECPIAHLIKTLPGIDQVDVVNGHVVIWASGVEEPFSVDLTGPLTTFVFLFDQGVYLDLVQLLPAVSR</sequence>
<accession>A0ABW4A6L1</accession>
<evidence type="ECO:0000313" key="1">
    <source>
        <dbReference type="EMBL" id="MFD1366154.1"/>
    </source>
</evidence>
<dbReference type="Proteomes" id="UP001597183">
    <property type="component" value="Unassembled WGS sequence"/>
</dbReference>
<protein>
    <submittedName>
        <fullName evidence="1">Uncharacterized protein</fullName>
    </submittedName>
</protein>
<evidence type="ECO:0000313" key="2">
    <source>
        <dbReference type="Proteomes" id="UP001597183"/>
    </source>
</evidence>
<dbReference type="EMBL" id="JBHTMK010000016">
    <property type="protein sequence ID" value="MFD1366154.1"/>
    <property type="molecule type" value="Genomic_DNA"/>
</dbReference>